<dbReference type="Proteomes" id="UP000254033">
    <property type="component" value="Unassembled WGS sequence"/>
</dbReference>
<dbReference type="InterPro" id="IPR011761">
    <property type="entry name" value="ATP-grasp"/>
</dbReference>
<keyword evidence="2" id="KW-0547">Nucleotide-binding</keyword>
<keyword evidence="3" id="KW-1133">Transmembrane helix</keyword>
<keyword evidence="3" id="KW-0812">Transmembrane</keyword>
<accession>A0A378IPC7</accession>
<dbReference type="Pfam" id="PF08443">
    <property type="entry name" value="RimK"/>
    <property type="match status" value="1"/>
</dbReference>
<gene>
    <name evidence="5" type="primary">cphA</name>
    <name evidence="5" type="ORF">NCTC11978_00215</name>
</gene>
<dbReference type="GO" id="GO:0005524">
    <property type="term" value="F:ATP binding"/>
    <property type="evidence" value="ECO:0007669"/>
    <property type="project" value="UniProtKB-UniRule"/>
</dbReference>
<dbReference type="GO" id="GO:0005737">
    <property type="term" value="C:cytoplasm"/>
    <property type="evidence" value="ECO:0007669"/>
    <property type="project" value="TreeGrafter"/>
</dbReference>
<dbReference type="InterPro" id="IPR013651">
    <property type="entry name" value="ATP-grasp_RimK-type"/>
</dbReference>
<proteinExistence type="predicted"/>
<reference evidence="5 6" key="1">
    <citation type="submission" date="2018-06" db="EMBL/GenBank/DDBJ databases">
        <authorList>
            <consortium name="Pathogen Informatics"/>
            <person name="Doyle S."/>
        </authorList>
    </citation>
    <scope>NUCLEOTIDE SEQUENCE [LARGE SCALE GENOMIC DNA]</scope>
    <source>
        <strain evidence="5 6">NCTC11978</strain>
    </source>
</reference>
<feature type="transmembrane region" description="Helical" evidence="3">
    <location>
        <begin position="337"/>
        <end position="356"/>
    </location>
</feature>
<evidence type="ECO:0000256" key="2">
    <source>
        <dbReference type="PROSITE-ProRule" id="PRU00409"/>
    </source>
</evidence>
<dbReference type="SUPFAM" id="SSF56059">
    <property type="entry name" value="Glutathione synthetase ATP-binding domain-like"/>
    <property type="match status" value="1"/>
</dbReference>
<name>A0A378IPC7_9GAMM</name>
<dbReference type="PANTHER" id="PTHR21621">
    <property type="entry name" value="RIBOSOMAL PROTEIN S6 MODIFICATION PROTEIN"/>
    <property type="match status" value="1"/>
</dbReference>
<dbReference type="AlphaFoldDB" id="A0A378IPC7"/>
<evidence type="ECO:0000313" key="6">
    <source>
        <dbReference type="Proteomes" id="UP000254033"/>
    </source>
</evidence>
<dbReference type="GO" id="GO:0046872">
    <property type="term" value="F:metal ion binding"/>
    <property type="evidence" value="ECO:0007669"/>
    <property type="project" value="InterPro"/>
</dbReference>
<dbReference type="EMBL" id="UGNY01000001">
    <property type="protein sequence ID" value="STX37066.1"/>
    <property type="molecule type" value="Genomic_DNA"/>
</dbReference>
<keyword evidence="5" id="KW-0436">Ligase</keyword>
<evidence type="ECO:0000313" key="5">
    <source>
        <dbReference type="EMBL" id="STX37066.1"/>
    </source>
</evidence>
<keyword evidence="3" id="KW-0472">Membrane</keyword>
<dbReference type="GO" id="GO:0009432">
    <property type="term" value="P:SOS response"/>
    <property type="evidence" value="ECO:0007669"/>
    <property type="project" value="TreeGrafter"/>
</dbReference>
<keyword evidence="1" id="KW-0464">Manganese</keyword>
<dbReference type="RefSeq" id="WP_181874815.1">
    <property type="nucleotide sequence ID" value="NZ_UGNY01000001.1"/>
</dbReference>
<dbReference type="PANTHER" id="PTHR21621:SF0">
    <property type="entry name" value="BETA-CITRYLGLUTAMATE SYNTHASE B-RELATED"/>
    <property type="match status" value="1"/>
</dbReference>
<protein>
    <submittedName>
        <fullName evidence="5">UDP-N-acetylmuramyl tripeptide synthase</fullName>
        <ecNumber evidence="5">6.3.2.29</ecNumber>
    </submittedName>
</protein>
<evidence type="ECO:0000256" key="3">
    <source>
        <dbReference type="SAM" id="Phobius"/>
    </source>
</evidence>
<organism evidence="5 6">
    <name type="scientific">Legionella feeleii</name>
    <dbReference type="NCBI Taxonomy" id="453"/>
    <lineage>
        <taxon>Bacteria</taxon>
        <taxon>Pseudomonadati</taxon>
        <taxon>Pseudomonadota</taxon>
        <taxon>Gammaproteobacteria</taxon>
        <taxon>Legionellales</taxon>
        <taxon>Legionellaceae</taxon>
        <taxon>Legionella</taxon>
    </lineage>
</organism>
<dbReference type="GO" id="GO:0018169">
    <property type="term" value="F:ribosomal S6-glutamic acid ligase activity"/>
    <property type="evidence" value="ECO:0007669"/>
    <property type="project" value="TreeGrafter"/>
</dbReference>
<dbReference type="EC" id="6.3.2.29" evidence="5"/>
<keyword evidence="2" id="KW-0067">ATP-binding</keyword>
<dbReference type="Gene3D" id="3.30.470.20">
    <property type="entry name" value="ATP-grasp fold, B domain"/>
    <property type="match status" value="2"/>
</dbReference>
<feature type="domain" description="ATP-grasp" evidence="4">
    <location>
        <begin position="62"/>
        <end position="318"/>
    </location>
</feature>
<evidence type="ECO:0000256" key="1">
    <source>
        <dbReference type="ARBA" id="ARBA00023211"/>
    </source>
</evidence>
<dbReference type="PROSITE" id="PS50975">
    <property type="entry name" value="ATP_GRASP"/>
    <property type="match status" value="1"/>
</dbReference>
<dbReference type="GO" id="GO:0071160">
    <property type="term" value="F:cyanophycin synthetase activity (L-aspartate-adding)"/>
    <property type="evidence" value="ECO:0007669"/>
    <property type="project" value="UniProtKB-EC"/>
</dbReference>
<evidence type="ECO:0000259" key="4">
    <source>
        <dbReference type="PROSITE" id="PS50975"/>
    </source>
</evidence>
<sequence length="358" mass="39899">MNKNARYYYEAALELLLPVEETPEIDGFTLKLGKKNYFFYGSATPINDSGSMLVARNKYCMNKTLERAGLPVPKSDFVHVSEYLQEKMEKKIAPLSYPLVVKPQEGKLGRGVLCNIKTLAQLKNYMSKGFLSDDYLLVEEFHGNLNSYRVLVLNGRVLAVIQRYPSHIIGDGVHTVQQLIELTNIERTQISDAYGPITVDEECLIRLDELGITLDYIPFAGEWLTLGYTCNATRGGTYTSLGNKICKENRRLMATAAKALSLELVGFDIQCADINRPIQSTAGVIIEANAVGPSIRIHESPVSGIPVKVSKKIIRRLIYRHPLSYSAALYKNPRSGVYLRALILVAICGLGYYGFIGF</sequence>